<evidence type="ECO:0000313" key="4">
    <source>
        <dbReference type="Proteomes" id="UP001165367"/>
    </source>
</evidence>
<dbReference type="SUPFAM" id="SSF47598">
    <property type="entry name" value="Ribbon-helix-helix"/>
    <property type="match status" value="1"/>
</dbReference>
<dbReference type="InterPro" id="IPR014795">
    <property type="entry name" value="TacA_1-like"/>
</dbReference>
<gene>
    <name evidence="3" type="ORF">LZZ85_21970</name>
</gene>
<evidence type="ECO:0000256" key="2">
    <source>
        <dbReference type="ARBA" id="ARBA00049988"/>
    </source>
</evidence>
<comment type="caution">
    <text evidence="3">The sequence shown here is derived from an EMBL/GenBank/DDBJ whole genome shotgun (WGS) entry which is preliminary data.</text>
</comment>
<evidence type="ECO:0000313" key="3">
    <source>
        <dbReference type="EMBL" id="MCG2616980.1"/>
    </source>
</evidence>
<keyword evidence="4" id="KW-1185">Reference proteome</keyword>
<reference evidence="3" key="1">
    <citation type="submission" date="2022-01" db="EMBL/GenBank/DDBJ databases">
        <authorList>
            <person name="Jo J.-H."/>
            <person name="Im W.-T."/>
        </authorList>
    </citation>
    <scope>NUCLEOTIDE SEQUENCE</scope>
    <source>
        <strain evidence="3">NA20</strain>
    </source>
</reference>
<organism evidence="3 4">
    <name type="scientific">Terrimonas ginsenosidimutans</name>
    <dbReference type="NCBI Taxonomy" id="2908004"/>
    <lineage>
        <taxon>Bacteria</taxon>
        <taxon>Pseudomonadati</taxon>
        <taxon>Bacteroidota</taxon>
        <taxon>Chitinophagia</taxon>
        <taxon>Chitinophagales</taxon>
        <taxon>Chitinophagaceae</taxon>
        <taxon>Terrimonas</taxon>
    </lineage>
</organism>
<comment type="similarity">
    <text evidence="2">Belongs to the TacA antitoxin family.</text>
</comment>
<name>A0ABS9KXD1_9BACT</name>
<accession>A0ABS9KXD1</accession>
<dbReference type="Proteomes" id="UP001165367">
    <property type="component" value="Unassembled WGS sequence"/>
</dbReference>
<dbReference type="EMBL" id="JAKLTR010000016">
    <property type="protein sequence ID" value="MCG2616980.1"/>
    <property type="molecule type" value="Genomic_DNA"/>
</dbReference>
<protein>
    <submittedName>
        <fullName evidence="3">DUF1778 domain-containing protein</fullName>
    </submittedName>
</protein>
<dbReference type="Gene3D" id="1.20.5.780">
    <property type="entry name" value="Single helix bin"/>
    <property type="match status" value="1"/>
</dbReference>
<keyword evidence="1" id="KW-1277">Toxin-antitoxin system</keyword>
<dbReference type="InterPro" id="IPR010985">
    <property type="entry name" value="Ribbon_hlx_hlx"/>
</dbReference>
<sequence>MKGEMTRFDICLPESQMEFFQYAANLGGYRTLSEFVIVSVQSKAEEIVEKHKAIIASAKDQEIFFDAIMNHPAPSKNLRAAVKKYNKQAKGNELLV</sequence>
<dbReference type="RefSeq" id="WP_237875517.1">
    <property type="nucleotide sequence ID" value="NZ_JAKLTR010000016.1"/>
</dbReference>
<evidence type="ECO:0000256" key="1">
    <source>
        <dbReference type="ARBA" id="ARBA00022649"/>
    </source>
</evidence>
<proteinExistence type="inferred from homology"/>
<dbReference type="Pfam" id="PF08681">
    <property type="entry name" value="TacA1"/>
    <property type="match status" value="1"/>
</dbReference>